<dbReference type="InterPro" id="IPR036641">
    <property type="entry name" value="HPT_dom_sf"/>
</dbReference>
<dbReference type="Proteomes" id="UP001310022">
    <property type="component" value="Unassembled WGS sequence"/>
</dbReference>
<keyword evidence="2" id="KW-1185">Reference proteome</keyword>
<dbReference type="GO" id="GO:0000160">
    <property type="term" value="P:phosphorelay signal transduction system"/>
    <property type="evidence" value="ECO:0007669"/>
    <property type="project" value="InterPro"/>
</dbReference>
<accession>A0AAN5AMM8</accession>
<organism evidence="1 2">
    <name type="scientific">Persicobacter diffluens</name>
    <dbReference type="NCBI Taxonomy" id="981"/>
    <lineage>
        <taxon>Bacteria</taxon>
        <taxon>Pseudomonadati</taxon>
        <taxon>Bacteroidota</taxon>
        <taxon>Cytophagia</taxon>
        <taxon>Cytophagales</taxon>
        <taxon>Persicobacteraceae</taxon>
        <taxon>Persicobacter</taxon>
    </lineage>
</organism>
<comment type="caution">
    <text evidence="1">The sequence shown here is derived from an EMBL/GenBank/DDBJ whole genome shotgun (WGS) entry which is preliminary data.</text>
</comment>
<sequence length="135" mass="16252">MIEKNTVRMIQPHSTITAPIQPNHFNIHLKLDRFCEEDLSLKKELTHLYRKSFIDFQMSFGNFLANKDYEAFRFLNHKLYSSFELLELHELKKTMSEAMEWFKDGNFDPAVQKELCQRVEKMCRQIIYELDQISQ</sequence>
<name>A0AAN5AMM8_9BACT</name>
<reference evidence="1 2" key="1">
    <citation type="submission" date="2021-12" db="EMBL/GenBank/DDBJ databases">
        <title>Genome sequencing of bacteria with rrn-lacking chromosome and rrn-plasmid.</title>
        <authorList>
            <person name="Anda M."/>
            <person name="Iwasaki W."/>
        </authorList>
    </citation>
    <scope>NUCLEOTIDE SEQUENCE [LARGE SCALE GENOMIC DNA]</scope>
    <source>
        <strain evidence="1 2">NBRC 15940</strain>
    </source>
</reference>
<protein>
    <recommendedName>
        <fullName evidence="3">HPt domain-containing protein</fullName>
    </recommendedName>
</protein>
<proteinExistence type="predicted"/>
<dbReference type="AlphaFoldDB" id="A0AAN5AMM8"/>
<dbReference type="Gene3D" id="1.20.120.160">
    <property type="entry name" value="HPT domain"/>
    <property type="match status" value="1"/>
</dbReference>
<dbReference type="SUPFAM" id="SSF47226">
    <property type="entry name" value="Histidine-containing phosphotransfer domain, HPT domain"/>
    <property type="match status" value="1"/>
</dbReference>
<evidence type="ECO:0008006" key="3">
    <source>
        <dbReference type="Google" id="ProtNLM"/>
    </source>
</evidence>
<dbReference type="EMBL" id="BQKE01000001">
    <property type="protein sequence ID" value="GJM62023.1"/>
    <property type="molecule type" value="Genomic_DNA"/>
</dbReference>
<evidence type="ECO:0000313" key="1">
    <source>
        <dbReference type="EMBL" id="GJM62023.1"/>
    </source>
</evidence>
<evidence type="ECO:0000313" key="2">
    <source>
        <dbReference type="Proteomes" id="UP001310022"/>
    </source>
</evidence>
<gene>
    <name evidence="1" type="ORF">PEDI_25750</name>
</gene>